<dbReference type="HAMAP" id="MF_01220_B">
    <property type="entry name" value="PyrH_B"/>
    <property type="match status" value="1"/>
</dbReference>
<protein>
    <recommendedName>
        <fullName evidence="11">Uridylate kinase</fullName>
        <shortName evidence="11">UK</shortName>
        <ecNumber evidence="11">2.7.4.22</ecNumber>
    </recommendedName>
    <alternativeName>
        <fullName evidence="11">Uridine monophosphate kinase</fullName>
        <shortName evidence="11">UMP kinase</shortName>
        <shortName evidence="11">UMPK</shortName>
    </alternativeName>
</protein>
<comment type="catalytic activity">
    <reaction evidence="10 11">
        <text>UMP + ATP = UDP + ADP</text>
        <dbReference type="Rhea" id="RHEA:24400"/>
        <dbReference type="ChEBI" id="CHEBI:30616"/>
        <dbReference type="ChEBI" id="CHEBI:57865"/>
        <dbReference type="ChEBI" id="CHEBI:58223"/>
        <dbReference type="ChEBI" id="CHEBI:456216"/>
        <dbReference type="EC" id="2.7.4.22"/>
    </reaction>
</comment>
<keyword evidence="6 11" id="KW-0547">Nucleotide-binding</keyword>
<comment type="subcellular location">
    <subcellularLocation>
        <location evidence="1 11">Cytoplasm</location>
    </subcellularLocation>
</comment>
<evidence type="ECO:0000256" key="7">
    <source>
        <dbReference type="ARBA" id="ARBA00022777"/>
    </source>
</evidence>
<dbReference type="Pfam" id="PF00696">
    <property type="entry name" value="AA_kinase"/>
    <property type="match status" value="1"/>
</dbReference>
<dbReference type="EMBL" id="JAGINP010000002">
    <property type="protein sequence ID" value="MBP2291102.1"/>
    <property type="molecule type" value="Genomic_DNA"/>
</dbReference>
<evidence type="ECO:0000256" key="5">
    <source>
        <dbReference type="ARBA" id="ARBA00022679"/>
    </source>
</evidence>
<evidence type="ECO:0000259" key="12">
    <source>
        <dbReference type="Pfam" id="PF00696"/>
    </source>
</evidence>
<comment type="subunit">
    <text evidence="11">Homohexamer.</text>
</comment>
<dbReference type="PANTHER" id="PTHR42833:SF4">
    <property type="entry name" value="URIDYLATE KINASE PUMPKIN, CHLOROPLASTIC"/>
    <property type="match status" value="1"/>
</dbReference>
<keyword evidence="8 11" id="KW-0067">ATP-binding</keyword>
<keyword evidence="5 11" id="KW-0808">Transferase</keyword>
<organism evidence="13 14">
    <name type="scientific">Azospirillum rugosum</name>
    <dbReference type="NCBI Taxonomy" id="416170"/>
    <lineage>
        <taxon>Bacteria</taxon>
        <taxon>Pseudomonadati</taxon>
        <taxon>Pseudomonadota</taxon>
        <taxon>Alphaproteobacteria</taxon>
        <taxon>Rhodospirillales</taxon>
        <taxon>Azospirillaceae</taxon>
        <taxon>Azospirillum</taxon>
    </lineage>
</organism>
<comment type="activity regulation">
    <text evidence="11">Inhibited by UTP.</text>
</comment>
<feature type="binding site" evidence="11">
    <location>
        <position position="172"/>
    </location>
    <ligand>
        <name>ATP</name>
        <dbReference type="ChEBI" id="CHEBI:30616"/>
    </ligand>
</feature>
<feature type="binding site" evidence="11">
    <location>
        <position position="84"/>
    </location>
    <ligand>
        <name>UMP</name>
        <dbReference type="ChEBI" id="CHEBI:57865"/>
    </ligand>
</feature>
<name>A0ABS4SF22_9PROT</name>
<keyword evidence="4 11" id="KW-0963">Cytoplasm</keyword>
<feature type="binding site" evidence="11">
    <location>
        <position position="64"/>
    </location>
    <ligand>
        <name>UMP</name>
        <dbReference type="ChEBI" id="CHEBI:57865"/>
    </ligand>
</feature>
<evidence type="ECO:0000256" key="10">
    <source>
        <dbReference type="ARBA" id="ARBA00047767"/>
    </source>
</evidence>
<dbReference type="RefSeq" id="WP_209764386.1">
    <property type="nucleotide sequence ID" value="NZ_JAGINP010000002.1"/>
</dbReference>
<dbReference type="Gene3D" id="3.40.1160.10">
    <property type="entry name" value="Acetylglutamate kinase-like"/>
    <property type="match status" value="1"/>
</dbReference>
<dbReference type="PANTHER" id="PTHR42833">
    <property type="entry name" value="URIDYLATE KINASE"/>
    <property type="match status" value="1"/>
</dbReference>
<dbReference type="InterPro" id="IPR036393">
    <property type="entry name" value="AceGlu_kinase-like_sf"/>
</dbReference>
<evidence type="ECO:0000256" key="9">
    <source>
        <dbReference type="ARBA" id="ARBA00022975"/>
    </source>
</evidence>
<comment type="pathway">
    <text evidence="2 11">Pyrimidine metabolism; CTP biosynthesis via de novo pathway; UDP from UMP (UMPK route): step 1/1.</text>
</comment>
<evidence type="ECO:0000313" key="13">
    <source>
        <dbReference type="EMBL" id="MBP2291102.1"/>
    </source>
</evidence>
<feature type="binding site" evidence="11">
    <location>
        <position position="65"/>
    </location>
    <ligand>
        <name>ATP</name>
        <dbReference type="ChEBI" id="CHEBI:30616"/>
    </ligand>
</feature>
<feature type="domain" description="Aspartate/glutamate/uridylate kinase" evidence="12">
    <location>
        <begin position="18"/>
        <end position="226"/>
    </location>
</feature>
<dbReference type="NCBIfam" id="TIGR02075">
    <property type="entry name" value="pyrH_bact"/>
    <property type="match status" value="1"/>
</dbReference>
<keyword evidence="7 11" id="KW-0418">Kinase</keyword>
<keyword evidence="14" id="KW-1185">Reference proteome</keyword>
<dbReference type="InterPro" id="IPR001048">
    <property type="entry name" value="Asp/Glu/Uridylate_kinase"/>
</dbReference>
<dbReference type="CDD" id="cd04254">
    <property type="entry name" value="AAK_UMPK-PyrH-Ec"/>
    <property type="match status" value="1"/>
</dbReference>
<evidence type="ECO:0000313" key="14">
    <source>
        <dbReference type="Proteomes" id="UP000781958"/>
    </source>
</evidence>
<evidence type="ECO:0000256" key="8">
    <source>
        <dbReference type="ARBA" id="ARBA00022840"/>
    </source>
</evidence>
<evidence type="ECO:0000256" key="1">
    <source>
        <dbReference type="ARBA" id="ARBA00004496"/>
    </source>
</evidence>
<keyword evidence="9 11" id="KW-0665">Pyrimidine biosynthesis</keyword>
<evidence type="ECO:0000256" key="4">
    <source>
        <dbReference type="ARBA" id="ARBA00022490"/>
    </source>
</evidence>
<dbReference type="SUPFAM" id="SSF53633">
    <property type="entry name" value="Carbamate kinase-like"/>
    <property type="match status" value="1"/>
</dbReference>
<comment type="similarity">
    <text evidence="3 11">Belongs to the UMP kinase family.</text>
</comment>
<dbReference type="PIRSF" id="PIRSF005650">
    <property type="entry name" value="Uridylate_kin"/>
    <property type="match status" value="1"/>
</dbReference>
<sequence length="251" mass="27002">MPQTTGTTVPADGVRFRRVLLKVSGEALMGQRDYGLDPEVVNRVANEVKAVIQLGVQVSLVIGGGNIFRGVKGAAGGMERASADYIGMLATVMNALSMQSALERMGVVTRVQSAIPMSSVCEPYIRRRAIRHMEKGRVVIFAAGTGNPFFTTDTAAALRASEMGCDALLKGTQVDGVYTADPKKVTDASRYERLTYLDVLANDLQVMDASAISLARENRIPILVFSIHTPGAFAEVMQGRGKFTIITEETE</sequence>
<dbReference type="InterPro" id="IPR015963">
    <property type="entry name" value="Uridylate_kinase_bac"/>
</dbReference>
<dbReference type="GO" id="GO:0033862">
    <property type="term" value="F:UMP kinase activity"/>
    <property type="evidence" value="ECO:0007669"/>
    <property type="project" value="UniProtKB-EC"/>
</dbReference>
<feature type="binding site" evidence="11">
    <location>
        <position position="173"/>
    </location>
    <ligand>
        <name>ATP</name>
        <dbReference type="ChEBI" id="CHEBI:30616"/>
    </ligand>
</feature>
<evidence type="ECO:0000256" key="6">
    <source>
        <dbReference type="ARBA" id="ARBA00022741"/>
    </source>
</evidence>
<evidence type="ECO:0000256" key="3">
    <source>
        <dbReference type="ARBA" id="ARBA00007614"/>
    </source>
</evidence>
<feature type="binding site" evidence="11">
    <location>
        <begin position="145"/>
        <end position="152"/>
    </location>
    <ligand>
        <name>UMP</name>
        <dbReference type="ChEBI" id="CHEBI:57865"/>
    </ligand>
</feature>
<dbReference type="Proteomes" id="UP000781958">
    <property type="component" value="Unassembled WGS sequence"/>
</dbReference>
<feature type="binding site" evidence="11">
    <location>
        <position position="69"/>
    </location>
    <ligand>
        <name>ATP</name>
        <dbReference type="ChEBI" id="CHEBI:30616"/>
    </ligand>
</feature>
<evidence type="ECO:0000256" key="11">
    <source>
        <dbReference type="HAMAP-Rule" id="MF_01220"/>
    </source>
</evidence>
<accession>A0ABS4SF22</accession>
<feature type="binding site" evidence="11">
    <location>
        <position position="181"/>
    </location>
    <ligand>
        <name>ATP</name>
        <dbReference type="ChEBI" id="CHEBI:30616"/>
    </ligand>
</feature>
<dbReference type="EC" id="2.7.4.22" evidence="11"/>
<comment type="function">
    <text evidence="11">Catalyzes the reversible phosphorylation of UMP to UDP.</text>
</comment>
<proteinExistence type="inferred from homology"/>
<evidence type="ECO:0000256" key="2">
    <source>
        <dbReference type="ARBA" id="ARBA00004791"/>
    </source>
</evidence>
<feature type="binding site" evidence="11">
    <location>
        <position position="178"/>
    </location>
    <ligand>
        <name>ATP</name>
        <dbReference type="ChEBI" id="CHEBI:30616"/>
    </ligand>
</feature>
<reference evidence="13 14" key="1">
    <citation type="submission" date="2021-03" db="EMBL/GenBank/DDBJ databases">
        <title>Genomic Encyclopedia of Type Strains, Phase III (KMG-III): the genomes of soil and plant-associated and newly described type strains.</title>
        <authorList>
            <person name="Whitman W."/>
        </authorList>
    </citation>
    <scope>NUCLEOTIDE SEQUENCE [LARGE SCALE GENOMIC DNA]</scope>
    <source>
        <strain evidence="13 14">IMMIB AFH-6</strain>
    </source>
</reference>
<dbReference type="InterPro" id="IPR011817">
    <property type="entry name" value="Uridylate_kinase"/>
</dbReference>
<comment type="caution">
    <text evidence="11">Lacks conserved residue(s) required for the propagation of feature annotation.</text>
</comment>
<gene>
    <name evidence="11" type="primary">pyrH</name>
    <name evidence="13" type="ORF">J2851_000844</name>
</gene>
<feature type="binding site" evidence="11">
    <location>
        <begin position="22"/>
        <end position="25"/>
    </location>
    <ligand>
        <name>ATP</name>
        <dbReference type="ChEBI" id="CHEBI:30616"/>
    </ligand>
</feature>
<comment type="caution">
    <text evidence="13">The sequence shown here is derived from an EMBL/GenBank/DDBJ whole genome shotgun (WGS) entry which is preliminary data.</text>
</comment>